<keyword evidence="5" id="KW-0040">ANK repeat</keyword>
<keyword evidence="4" id="KW-0677">Repeat</keyword>
<evidence type="ECO:0000256" key="6">
    <source>
        <dbReference type="ARBA" id="ARBA00023242"/>
    </source>
</evidence>
<feature type="compositionally biased region" description="Low complexity" evidence="9">
    <location>
        <begin position="140"/>
        <end position="151"/>
    </location>
</feature>
<dbReference type="InterPro" id="IPR002110">
    <property type="entry name" value="Ankyrin_rpt"/>
</dbReference>
<proteinExistence type="predicted"/>
<dbReference type="OrthoDB" id="412109at2759"/>
<dbReference type="PANTHER" id="PTHR15263">
    <property type="entry name" value="I-KAPPA-B-LIKE PROTEIN IKBL"/>
    <property type="match status" value="1"/>
</dbReference>
<evidence type="ECO:0000256" key="9">
    <source>
        <dbReference type="SAM" id="MobiDB-lite"/>
    </source>
</evidence>
<evidence type="ECO:0000256" key="3">
    <source>
        <dbReference type="ARBA" id="ARBA00022553"/>
    </source>
</evidence>
<dbReference type="SUPFAM" id="SSF46565">
    <property type="entry name" value="Chaperone J-domain"/>
    <property type="match status" value="1"/>
</dbReference>
<protein>
    <recommendedName>
        <fullName evidence="2">NF-kappa-B inhibitor-like protein 1</fullName>
    </recommendedName>
    <alternativeName>
        <fullName evidence="7">Inhibitor of kappa B-like protein</fullName>
    </alternativeName>
    <alternativeName>
        <fullName evidence="8">Nuclear factor of kappa light polypeptide gene enhancer in B-cells inhibitor-like 1</fullName>
    </alternativeName>
</protein>
<dbReference type="PANTHER" id="PTHR15263:SF1">
    <property type="entry name" value="NF-KAPPA-B INHIBITOR-LIKE PROTEIN 1"/>
    <property type="match status" value="1"/>
</dbReference>
<dbReference type="SMART" id="SM00248">
    <property type="entry name" value="ANK"/>
    <property type="match status" value="2"/>
</dbReference>
<feature type="region of interest" description="Disordered" evidence="9">
    <location>
        <begin position="229"/>
        <end position="248"/>
    </location>
</feature>
<evidence type="ECO:0000256" key="8">
    <source>
        <dbReference type="ARBA" id="ARBA00030802"/>
    </source>
</evidence>
<evidence type="ECO:0000256" key="7">
    <source>
        <dbReference type="ARBA" id="ARBA00030621"/>
    </source>
</evidence>
<sequence length="368" mass="43660">MNPRQAAKVKKYITKDNRDKFKYYMKKHRLSKTAIWSELGPGWTVLHYACSQGAECIMRYMLKHEADCMLADLHGNLPIHIACQYARTTSQNRHVYTDLLLPLIQKCPKCLDVTNSAGRSAREILQQVKHNLQAAYYDDSSSSSSVESTSESLRDNVDPPDDVDHNGSWSEKLGAAMEDEYYEEQGMYEPDYSREDNQPETYDDWAENMKREFYNKHKYQQPHYFTKPHTNKKQKLNEEKEKRKFTQKLQTEHEEYKKRLHRHKLKDKKQEYEANCCSFFTNIDLKDITFKDIPWPGDVKTLSEFLSCDFDKSKDNNKLKKYFREQQIRWHPDKFSQKVGGRLKESDRERIMEHVKEISQALNVLLKE</sequence>
<evidence type="ECO:0000256" key="4">
    <source>
        <dbReference type="ARBA" id="ARBA00022737"/>
    </source>
</evidence>
<feature type="region of interest" description="Disordered" evidence="9">
    <location>
        <begin position="139"/>
        <end position="170"/>
    </location>
</feature>
<dbReference type="EMBL" id="CAIIXF020000006">
    <property type="protein sequence ID" value="CAH1785642.1"/>
    <property type="molecule type" value="Genomic_DNA"/>
</dbReference>
<dbReference type="InterPro" id="IPR038753">
    <property type="entry name" value="NFKBIL1"/>
</dbReference>
<dbReference type="Pfam" id="PF12796">
    <property type="entry name" value="Ank_2"/>
    <property type="match status" value="1"/>
</dbReference>
<dbReference type="InterPro" id="IPR036869">
    <property type="entry name" value="J_dom_sf"/>
</dbReference>
<feature type="compositionally biased region" description="Basic and acidic residues" evidence="9">
    <location>
        <begin position="235"/>
        <end position="248"/>
    </location>
</feature>
<evidence type="ECO:0000256" key="1">
    <source>
        <dbReference type="ARBA" id="ARBA00004123"/>
    </source>
</evidence>
<evidence type="ECO:0000256" key="5">
    <source>
        <dbReference type="ARBA" id="ARBA00023043"/>
    </source>
</evidence>
<dbReference type="AlphaFoldDB" id="A0A8J1Y3Z9"/>
<name>A0A8J1Y3Z9_OWEFU</name>
<dbReference type="InterPro" id="IPR036770">
    <property type="entry name" value="Ankyrin_rpt-contain_sf"/>
</dbReference>
<reference evidence="10" key="1">
    <citation type="submission" date="2022-03" db="EMBL/GenBank/DDBJ databases">
        <authorList>
            <person name="Martin C."/>
        </authorList>
    </citation>
    <scope>NUCLEOTIDE SEQUENCE</scope>
</reference>
<dbReference type="Proteomes" id="UP000749559">
    <property type="component" value="Unassembled WGS sequence"/>
</dbReference>
<comment type="caution">
    <text evidence="10">The sequence shown here is derived from an EMBL/GenBank/DDBJ whole genome shotgun (WGS) entry which is preliminary data.</text>
</comment>
<dbReference type="GO" id="GO:0043124">
    <property type="term" value="P:negative regulation of canonical NF-kappaB signal transduction"/>
    <property type="evidence" value="ECO:0007669"/>
    <property type="project" value="InterPro"/>
</dbReference>
<comment type="subcellular location">
    <subcellularLocation>
        <location evidence="1">Nucleus</location>
    </subcellularLocation>
</comment>
<dbReference type="Gene3D" id="1.10.287.110">
    <property type="entry name" value="DnaJ domain"/>
    <property type="match status" value="1"/>
</dbReference>
<dbReference type="SUPFAM" id="SSF48403">
    <property type="entry name" value="Ankyrin repeat"/>
    <property type="match status" value="1"/>
</dbReference>
<gene>
    <name evidence="10" type="ORF">OFUS_LOCUS11665</name>
</gene>
<organism evidence="10 11">
    <name type="scientific">Owenia fusiformis</name>
    <name type="common">Polychaete worm</name>
    <dbReference type="NCBI Taxonomy" id="6347"/>
    <lineage>
        <taxon>Eukaryota</taxon>
        <taxon>Metazoa</taxon>
        <taxon>Spiralia</taxon>
        <taxon>Lophotrochozoa</taxon>
        <taxon>Annelida</taxon>
        <taxon>Polychaeta</taxon>
        <taxon>Sedentaria</taxon>
        <taxon>Canalipalpata</taxon>
        <taxon>Sabellida</taxon>
        <taxon>Oweniida</taxon>
        <taxon>Oweniidae</taxon>
        <taxon>Owenia</taxon>
    </lineage>
</organism>
<evidence type="ECO:0000256" key="2">
    <source>
        <dbReference type="ARBA" id="ARBA00014259"/>
    </source>
</evidence>
<evidence type="ECO:0000313" key="10">
    <source>
        <dbReference type="EMBL" id="CAH1785642.1"/>
    </source>
</evidence>
<accession>A0A8J1Y3Z9</accession>
<keyword evidence="6" id="KW-0539">Nucleus</keyword>
<dbReference type="GO" id="GO:0005634">
    <property type="term" value="C:nucleus"/>
    <property type="evidence" value="ECO:0007669"/>
    <property type="project" value="UniProtKB-SubCell"/>
</dbReference>
<feature type="compositionally biased region" description="Basic and acidic residues" evidence="9">
    <location>
        <begin position="152"/>
        <end position="165"/>
    </location>
</feature>
<keyword evidence="11" id="KW-1185">Reference proteome</keyword>
<keyword evidence="3" id="KW-0597">Phosphoprotein</keyword>
<evidence type="ECO:0000313" key="11">
    <source>
        <dbReference type="Proteomes" id="UP000749559"/>
    </source>
</evidence>
<dbReference type="Gene3D" id="1.25.40.20">
    <property type="entry name" value="Ankyrin repeat-containing domain"/>
    <property type="match status" value="1"/>
</dbReference>